<feature type="compositionally biased region" description="Polar residues" evidence="1">
    <location>
        <begin position="118"/>
        <end position="138"/>
    </location>
</feature>
<dbReference type="PATRIC" id="fig|284040.3.peg.5262"/>
<accession>A0A0M2GDY4</accession>
<feature type="compositionally biased region" description="Basic residues" evidence="1">
    <location>
        <begin position="219"/>
        <end position="228"/>
    </location>
</feature>
<evidence type="ECO:0000313" key="2">
    <source>
        <dbReference type="EMBL" id="KJK35152.1"/>
    </source>
</evidence>
<sequence>MTSRTPDIAVGTVIHGGTVASGTAISPDLFGAFFEDPSHAADGGLYAELIQNRSFAYSRADRLDWHALTAWEVLEREGAAGAVAVSAEAPLHPANPQHAVLHTTATGTAASAPGCATRASTASPSRKVHTTTSVSTPGPSDGTAVRLVAVTRAVTANGHTQRGVGSGRRILEAACERADLRRYGPGRPVHSHVDQCRHRPSEPGLPLPPGDVLGLTGRTARRPGRGYR</sequence>
<proteinExistence type="predicted"/>
<keyword evidence="3" id="KW-1185">Reference proteome</keyword>
<evidence type="ECO:0000256" key="1">
    <source>
        <dbReference type="SAM" id="MobiDB-lite"/>
    </source>
</evidence>
<protein>
    <submittedName>
        <fullName evidence="2">Uncharacterized protein</fullName>
    </submittedName>
</protein>
<organism evidence="2 3">
    <name type="scientific">Streptomyces variegatus</name>
    <dbReference type="NCBI Taxonomy" id="284040"/>
    <lineage>
        <taxon>Bacteria</taxon>
        <taxon>Bacillati</taxon>
        <taxon>Actinomycetota</taxon>
        <taxon>Actinomycetes</taxon>
        <taxon>Kitasatosporales</taxon>
        <taxon>Streptomycetaceae</taxon>
        <taxon>Streptomyces</taxon>
    </lineage>
</organism>
<reference evidence="3" key="1">
    <citation type="submission" date="2015-02" db="EMBL/GenBank/DDBJ databases">
        <authorList>
            <person name="Ju K.-S."/>
            <person name="Doroghazi J.R."/>
            <person name="Metcalf W."/>
        </authorList>
    </citation>
    <scope>NUCLEOTIDE SEQUENCE [LARGE SCALE GENOMIC DNA]</scope>
    <source>
        <strain evidence="3">NRRL B-16380</strain>
    </source>
</reference>
<feature type="region of interest" description="Disordered" evidence="1">
    <location>
        <begin position="189"/>
        <end position="228"/>
    </location>
</feature>
<dbReference type="EMBL" id="JYJH01000033">
    <property type="protein sequence ID" value="KJK35152.1"/>
    <property type="molecule type" value="Genomic_DNA"/>
</dbReference>
<dbReference type="STRING" id="284040.UK15_32235"/>
<gene>
    <name evidence="2" type="ORF">UK15_32235</name>
</gene>
<name>A0A0M2GDY4_9ACTN</name>
<dbReference type="Proteomes" id="UP000034786">
    <property type="component" value="Unassembled WGS sequence"/>
</dbReference>
<comment type="caution">
    <text evidence="2">The sequence shown here is derived from an EMBL/GenBank/DDBJ whole genome shotgun (WGS) entry which is preliminary data.</text>
</comment>
<evidence type="ECO:0000313" key="3">
    <source>
        <dbReference type="Proteomes" id="UP000034786"/>
    </source>
</evidence>
<dbReference type="AlphaFoldDB" id="A0A0M2GDY4"/>
<feature type="compositionally biased region" description="Basic and acidic residues" evidence="1">
    <location>
        <begin position="191"/>
        <end position="201"/>
    </location>
</feature>
<feature type="region of interest" description="Disordered" evidence="1">
    <location>
        <begin position="110"/>
        <end position="142"/>
    </location>
</feature>